<dbReference type="eggNOG" id="ENOG5032PV1">
    <property type="taxonomic scope" value="Bacteria"/>
</dbReference>
<sequence length="781" mass="85959">MKGIAFQVGRIARGFALGLCLASTVSAAQNYGSIPRDRIPPAGWEDTQWVDPQGWQTLDVSQYGLRPNDSTQDAAAKLKALVEGGTTSGSRVFYFPPGIYYFKTSLRLGVGNLILRGAGKGMTIFRITSPGDQLAQIEIGIDRKAQIGSPLPVTADVAAGAQTVTLADATSIAKDDFILLGKPPRVWEAPTYSQIFKVLSKSGNTLTLDMKVGLSYPASANPTVQKIQMLQNVGIERLKVHRTNGWVTDPVTTQNAGNLVLSGVYNGYVRDVESETSIRSHISVDLSRNVVVERNDLYDTLENRGGWGYGVNVNWSTRVRVTDNKTWDLRHHIILQTGTNHSVVAYNSVEAPHMDYNDIALHSTHAYMNLFEGNRFKEGYADNSKAGQADKHATGPGNTWFRNFASGKVGSENDATYRQHVIGSAVGSLLAAGNYAKYQHYFGANRVNGTDTWGELSSTSSLPSSLYLTGKPGFFGNKAWPLYGPGVSDWGANNTPPAAARERPAIFTVDTLNDWSLTHSHSATLTFDTANGDSFGGDTSRATRTEPQEAEIVWNKPHITSFRAIGYHWPSQATSHFSFFTSSNGTTWNPVTAAVENVDGNWKRAVYTAKHLGDVHYVKVRFNNVAGKEWAQQLAQMELSHGQAHVDRADSWAFTHLHSPEMTIDTANGEKFAGDEARYMRTTAGNQSIQWRKYGMSLFNISTYYWPDEPISHFIFEASADGSTWTHVTPRIFPGSPTTDGSWQRYWYTLSGLEGMNYVKVTWNNRTGKAFSPQIGQAVLR</sequence>
<organism evidence="3 5">
    <name type="scientific">Stigmatella aurantiaca (strain DW4/3-1)</name>
    <dbReference type="NCBI Taxonomy" id="378806"/>
    <lineage>
        <taxon>Bacteria</taxon>
        <taxon>Pseudomonadati</taxon>
        <taxon>Myxococcota</taxon>
        <taxon>Myxococcia</taxon>
        <taxon>Myxococcales</taxon>
        <taxon>Cystobacterineae</taxon>
        <taxon>Archangiaceae</taxon>
        <taxon>Stigmatella</taxon>
    </lineage>
</organism>
<dbReference type="EMBL" id="AAMD01000083">
    <property type="protein sequence ID" value="EAU65409.1"/>
    <property type="molecule type" value="Genomic_DNA"/>
</dbReference>
<keyword evidence="4" id="KW-1185">Reference proteome</keyword>
<evidence type="ECO:0000313" key="2">
    <source>
        <dbReference type="EMBL" id="ADO73035.1"/>
    </source>
</evidence>
<name>Q08Y44_STIAD</name>
<dbReference type="HOGENOM" id="CLU_358588_0_0_7"/>
<dbReference type="InterPro" id="IPR012334">
    <property type="entry name" value="Pectin_lyas_fold"/>
</dbReference>
<evidence type="ECO:0000313" key="4">
    <source>
        <dbReference type="Proteomes" id="UP000001351"/>
    </source>
</evidence>
<reference evidence="2 4" key="2">
    <citation type="journal article" date="2011" name="Mol. Biol. Evol.">
        <title>Comparative genomic analysis of fruiting body formation in Myxococcales.</title>
        <authorList>
            <person name="Huntley S."/>
            <person name="Hamann N."/>
            <person name="Wegener-Feldbrugge S."/>
            <person name="Treuner-Lange A."/>
            <person name="Kube M."/>
            <person name="Reinhardt R."/>
            <person name="Klages S."/>
            <person name="Muller R."/>
            <person name="Ronning C.M."/>
            <person name="Nierman W.C."/>
            <person name="Sogaard-Andersen L."/>
        </authorList>
    </citation>
    <scope>NUCLEOTIDE SEQUENCE [LARGE SCALE GENOMIC DNA]</scope>
    <source>
        <strain evidence="2 4">DW4/3-1</strain>
    </source>
</reference>
<dbReference type="STRING" id="378806.STAUR_5264"/>
<evidence type="ECO:0000313" key="5">
    <source>
        <dbReference type="Proteomes" id="UP000032702"/>
    </source>
</evidence>
<dbReference type="EMBL" id="CP002271">
    <property type="protein sequence ID" value="ADO73035.1"/>
    <property type="molecule type" value="Genomic_DNA"/>
</dbReference>
<evidence type="ECO:0000256" key="1">
    <source>
        <dbReference type="SAM" id="SignalP"/>
    </source>
</evidence>
<feature type="signal peptide" evidence="1">
    <location>
        <begin position="1"/>
        <end position="27"/>
    </location>
</feature>
<evidence type="ECO:0008006" key="6">
    <source>
        <dbReference type="Google" id="ProtNLM"/>
    </source>
</evidence>
<keyword evidence="1" id="KW-0732">Signal</keyword>
<dbReference type="Proteomes" id="UP000001351">
    <property type="component" value="Chromosome"/>
</dbReference>
<reference evidence="3 5" key="1">
    <citation type="submission" date="2006-04" db="EMBL/GenBank/DDBJ databases">
        <authorList>
            <person name="Nierman W.C."/>
        </authorList>
    </citation>
    <scope>NUCLEOTIDE SEQUENCE [LARGE SCALE GENOMIC DNA]</scope>
    <source>
        <strain evidence="3 5">DW4/3-1</strain>
    </source>
</reference>
<feature type="chain" id="PRO_5010840174" description="Pectate lyase superfamily protein" evidence="1">
    <location>
        <begin position="28"/>
        <end position="781"/>
    </location>
</feature>
<dbReference type="Proteomes" id="UP000032702">
    <property type="component" value="Unassembled WGS sequence"/>
</dbReference>
<gene>
    <name evidence="2" type="ordered locus">STAUR_5264</name>
    <name evidence="3" type="ORF">STIAU_7333</name>
</gene>
<dbReference type="SUPFAM" id="SSF51126">
    <property type="entry name" value="Pectin lyase-like"/>
    <property type="match status" value="1"/>
</dbReference>
<dbReference type="OrthoDB" id="8174330at2"/>
<proteinExistence type="predicted"/>
<dbReference type="InterPro" id="IPR011050">
    <property type="entry name" value="Pectin_lyase_fold/virulence"/>
</dbReference>
<dbReference type="RefSeq" id="WP_002615340.1">
    <property type="nucleotide sequence ID" value="NC_014623.1"/>
</dbReference>
<accession>Q08Y44</accession>
<dbReference type="KEGG" id="sur:STAUR_5264"/>
<dbReference type="Gene3D" id="2.160.20.10">
    <property type="entry name" value="Single-stranded right-handed beta-helix, Pectin lyase-like"/>
    <property type="match status" value="1"/>
</dbReference>
<protein>
    <recommendedName>
        <fullName evidence="6">Pectate lyase superfamily protein</fullName>
    </recommendedName>
</protein>
<dbReference type="AlphaFoldDB" id="Q08Y44"/>
<evidence type="ECO:0000313" key="3">
    <source>
        <dbReference type="EMBL" id="EAU65409.1"/>
    </source>
</evidence>